<accession>A0A4U0F826</accession>
<name>A0A4U0F826_9BACL</name>
<evidence type="ECO:0000256" key="1">
    <source>
        <dbReference type="SAM" id="Phobius"/>
    </source>
</evidence>
<dbReference type="AlphaFoldDB" id="A0A4U0F826"/>
<keyword evidence="3" id="KW-1185">Reference proteome</keyword>
<keyword evidence="1" id="KW-0472">Membrane</keyword>
<keyword evidence="1" id="KW-0812">Transmembrane</keyword>
<protein>
    <submittedName>
        <fullName evidence="2">Uncharacterized protein</fullName>
    </submittedName>
</protein>
<keyword evidence="1" id="KW-1133">Transmembrane helix</keyword>
<gene>
    <name evidence="2" type="ORF">E5161_16495</name>
</gene>
<evidence type="ECO:0000313" key="3">
    <source>
        <dbReference type="Proteomes" id="UP000309673"/>
    </source>
</evidence>
<reference evidence="2 3" key="1">
    <citation type="submission" date="2019-04" db="EMBL/GenBank/DDBJ databases">
        <title>Cohnella sp. nov., isolated from soil.</title>
        <authorList>
            <person name="Kim W."/>
        </authorList>
    </citation>
    <scope>NUCLEOTIDE SEQUENCE [LARGE SCALE GENOMIC DNA]</scope>
    <source>
        <strain evidence="2 3">CAU 1483</strain>
    </source>
</reference>
<feature type="transmembrane region" description="Helical" evidence="1">
    <location>
        <begin position="15"/>
        <end position="37"/>
    </location>
</feature>
<organism evidence="2 3">
    <name type="scientific">Cohnella pontilimi</name>
    <dbReference type="NCBI Taxonomy" id="2564100"/>
    <lineage>
        <taxon>Bacteria</taxon>
        <taxon>Bacillati</taxon>
        <taxon>Bacillota</taxon>
        <taxon>Bacilli</taxon>
        <taxon>Bacillales</taxon>
        <taxon>Paenibacillaceae</taxon>
        <taxon>Cohnella</taxon>
    </lineage>
</organism>
<sequence>MQKINALLHQLSHDYLLISIAAVLFFGVKTVAAYLTYRHYNRKLNRLEMMLRDLTSRSKE</sequence>
<evidence type="ECO:0000313" key="2">
    <source>
        <dbReference type="EMBL" id="TJY40863.1"/>
    </source>
</evidence>
<dbReference type="Proteomes" id="UP000309673">
    <property type="component" value="Unassembled WGS sequence"/>
</dbReference>
<dbReference type="EMBL" id="SUPK01000008">
    <property type="protein sequence ID" value="TJY40863.1"/>
    <property type="molecule type" value="Genomic_DNA"/>
</dbReference>
<proteinExistence type="predicted"/>
<dbReference type="OrthoDB" id="2646172at2"/>
<comment type="caution">
    <text evidence="2">The sequence shown here is derived from an EMBL/GenBank/DDBJ whole genome shotgun (WGS) entry which is preliminary data.</text>
</comment>